<accession>A0A7R9ZS91</accession>
<dbReference type="PANTHER" id="PTHR39336">
    <property type="entry name" value="PYRIDOXAMINE PHOSPHATE OXIDASE FAMILY PROTEIN (AFU_ORTHOLOGUE AFUA_6G11440)"/>
    <property type="match status" value="1"/>
</dbReference>
<reference evidence="2" key="1">
    <citation type="submission" date="2021-01" db="EMBL/GenBank/DDBJ databases">
        <authorList>
            <person name="Corre E."/>
            <person name="Pelletier E."/>
            <person name="Niang G."/>
            <person name="Scheremetjew M."/>
            <person name="Finn R."/>
            <person name="Kale V."/>
            <person name="Holt S."/>
            <person name="Cochrane G."/>
            <person name="Meng A."/>
            <person name="Brown T."/>
            <person name="Cohen L."/>
        </authorList>
    </citation>
    <scope>NUCLEOTIDE SEQUENCE</scope>
    <source>
        <strain evidence="2">CCMP3328</strain>
    </source>
</reference>
<dbReference type="InterPro" id="IPR011576">
    <property type="entry name" value="Pyridox_Oxase_N"/>
</dbReference>
<protein>
    <recommendedName>
        <fullName evidence="1">Pyridoxamine 5'-phosphate oxidase N-terminal domain-containing protein</fullName>
    </recommendedName>
</protein>
<name>A0A7R9ZS91_9STRA</name>
<evidence type="ECO:0000313" key="2">
    <source>
        <dbReference type="EMBL" id="CAD8342067.1"/>
    </source>
</evidence>
<dbReference type="Pfam" id="PF01243">
    <property type="entry name" value="PNPOx_N"/>
    <property type="match status" value="1"/>
</dbReference>
<dbReference type="Gene3D" id="2.30.110.10">
    <property type="entry name" value="Electron Transport, Fmn-binding Protein, Chain A"/>
    <property type="match status" value="1"/>
</dbReference>
<dbReference type="EMBL" id="HBEF01022949">
    <property type="protein sequence ID" value="CAD8342067.1"/>
    <property type="molecule type" value="Transcribed_RNA"/>
</dbReference>
<feature type="domain" description="Pyridoxamine 5'-phosphate oxidase N-terminal" evidence="1">
    <location>
        <begin position="14"/>
        <end position="111"/>
    </location>
</feature>
<dbReference type="InterPro" id="IPR012349">
    <property type="entry name" value="Split_barrel_FMN-bd"/>
</dbReference>
<dbReference type="SUPFAM" id="SSF50475">
    <property type="entry name" value="FMN-binding split barrel"/>
    <property type="match status" value="1"/>
</dbReference>
<gene>
    <name evidence="2" type="ORF">CAUS1442_LOCUS14202</name>
</gene>
<sequence length="267" mass="29079">MGKVLQEITSNETKFIAKQKVFFVATAPSSDEHHVNVSPKGAANAPVVVLGPHKVAYLDLTGSGAETSAHVLQNGRITLLFCNLEQGPPKLLRLYGTAKLVVKERAASDLLDKFAPVLLNNKGFRGIFVIDVHRISTSCGYSMPIMGFEKYRTTLDDLTGKWSPQAVQDYSIKKNSFSIDGLPSISHQRHGDKKLVPYAEDGYIFGKEGDGDDAKLQAMQLAKQNNFNSQGNSALPRMLLIFLLGLAVGACGMQVYQQQQSVAVPDL</sequence>
<proteinExistence type="predicted"/>
<evidence type="ECO:0000259" key="1">
    <source>
        <dbReference type="Pfam" id="PF01243"/>
    </source>
</evidence>
<organism evidence="2">
    <name type="scientific">Craspedostauros australis</name>
    <dbReference type="NCBI Taxonomy" id="1486917"/>
    <lineage>
        <taxon>Eukaryota</taxon>
        <taxon>Sar</taxon>
        <taxon>Stramenopiles</taxon>
        <taxon>Ochrophyta</taxon>
        <taxon>Bacillariophyta</taxon>
        <taxon>Bacillariophyceae</taxon>
        <taxon>Bacillariophycidae</taxon>
        <taxon>Naviculales</taxon>
        <taxon>Naviculaceae</taxon>
        <taxon>Craspedostauros</taxon>
    </lineage>
</organism>
<dbReference type="AlphaFoldDB" id="A0A7R9ZS91"/>
<dbReference type="PANTHER" id="PTHR39336:SF1">
    <property type="entry name" value="PYRIDOXAMINE PHOSPHATE OXIDASE FAMILY PROTEIN (AFU_ORTHOLOGUE AFUA_6G11440)"/>
    <property type="match status" value="1"/>
</dbReference>